<dbReference type="InterPro" id="IPR014721">
    <property type="entry name" value="Ribsml_uS5_D2-typ_fold_subgr"/>
</dbReference>
<dbReference type="InterPro" id="IPR006204">
    <property type="entry name" value="GHMP_kinase_N_dom"/>
</dbReference>
<dbReference type="OrthoDB" id="8528273at2759"/>
<dbReference type="NCBIfam" id="TIGR00154">
    <property type="entry name" value="ispE"/>
    <property type="match status" value="1"/>
</dbReference>
<dbReference type="SUPFAM" id="SSF55060">
    <property type="entry name" value="GHMP Kinase, C-terminal domain"/>
    <property type="match status" value="1"/>
</dbReference>
<sequence length="335" mass="36650">MLRKNARLSPATRRERAHTCVRAKTYPVKHRPGNQHISLESSANRLTLSMSLQFGQVKLPAPAKLNLMLHVTGRRADGYHNLQTLFHFLDYCDELTFSSRDDGEIVLRPSLEGVDDSHNLIYRAAKLLQRESSTTLGADIDVTKRIPMGGGLGGGSSDAATTLIGLNKLWRTGLAKDRLQSLSLTLGADVPIFVFGRSSWAEGVGDILTPVEIPEQWYVVIAPSCHVSTALVFSHADLDRNTPATTLESALKHGGLNDCQSLVVKLYPEVLKCLQWLEQHGKAQMTGTGSCVFAAFPTHEKAQEVFAQLPEGMDGFVSRGLNLSPVYQTGIVSFN</sequence>
<reference evidence="11" key="1">
    <citation type="submission" date="2025-08" db="UniProtKB">
        <authorList>
            <consortium name="RefSeq"/>
        </authorList>
    </citation>
    <scope>IDENTIFICATION</scope>
</reference>
<dbReference type="GO" id="GO:0016114">
    <property type="term" value="P:terpenoid biosynthetic process"/>
    <property type="evidence" value="ECO:0007669"/>
    <property type="project" value="InterPro"/>
</dbReference>
<keyword evidence="4" id="KW-0547">Nucleotide-binding</keyword>
<dbReference type="PANTHER" id="PTHR43527">
    <property type="entry name" value="4-DIPHOSPHOCYTIDYL-2-C-METHYL-D-ERYTHRITOL KINASE, CHLOROPLASTIC"/>
    <property type="match status" value="1"/>
</dbReference>
<evidence type="ECO:0000256" key="4">
    <source>
        <dbReference type="ARBA" id="ARBA00022741"/>
    </source>
</evidence>
<evidence type="ECO:0000256" key="7">
    <source>
        <dbReference type="ARBA" id="ARBA00032554"/>
    </source>
</evidence>
<dbReference type="Pfam" id="PF08544">
    <property type="entry name" value="GHMP_kinases_C"/>
    <property type="match status" value="1"/>
</dbReference>
<feature type="domain" description="GHMP kinase N-terminal" evidence="8">
    <location>
        <begin position="119"/>
        <end position="197"/>
    </location>
</feature>
<dbReference type="Proteomes" id="UP000694845">
    <property type="component" value="Unplaced"/>
</dbReference>
<evidence type="ECO:0000256" key="1">
    <source>
        <dbReference type="ARBA" id="ARBA00009684"/>
    </source>
</evidence>
<keyword evidence="10" id="KW-1185">Reference proteome</keyword>
<evidence type="ECO:0000256" key="6">
    <source>
        <dbReference type="ARBA" id="ARBA00022840"/>
    </source>
</evidence>
<dbReference type="RefSeq" id="XP_022084778.1">
    <property type="nucleotide sequence ID" value="XM_022229086.1"/>
</dbReference>
<evidence type="ECO:0000259" key="9">
    <source>
        <dbReference type="Pfam" id="PF08544"/>
    </source>
</evidence>
<comment type="similarity">
    <text evidence="1">Belongs to the GHMP kinase family. IspE subfamily.</text>
</comment>
<evidence type="ECO:0000256" key="2">
    <source>
        <dbReference type="ARBA" id="ARBA00012052"/>
    </source>
</evidence>
<dbReference type="SUPFAM" id="SSF54211">
    <property type="entry name" value="Ribosomal protein S5 domain 2-like"/>
    <property type="match status" value="1"/>
</dbReference>
<dbReference type="AlphaFoldDB" id="A0A8B7XV90"/>
<protein>
    <recommendedName>
        <fullName evidence="2">4-(cytidine 5'-diphospho)-2-C-methyl-D-erythritol kinase</fullName>
        <ecNumber evidence="2">2.7.1.148</ecNumber>
    </recommendedName>
    <alternativeName>
        <fullName evidence="7">4-(cytidine-5'-diphospho)-2-C-methyl-D-erythritol kinase</fullName>
    </alternativeName>
</protein>
<dbReference type="KEGG" id="aplc:110976096"/>
<dbReference type="Pfam" id="PF00288">
    <property type="entry name" value="GHMP_kinases_N"/>
    <property type="match status" value="1"/>
</dbReference>
<dbReference type="InterPro" id="IPR013750">
    <property type="entry name" value="GHMP_kinase_C_dom"/>
</dbReference>
<dbReference type="GO" id="GO:0050515">
    <property type="term" value="F:4-(cytidine 5'-diphospho)-2-C-methyl-D-erythritol kinase activity"/>
    <property type="evidence" value="ECO:0007669"/>
    <property type="project" value="UniProtKB-EC"/>
</dbReference>
<name>A0A8B7XV90_ACAPL</name>
<evidence type="ECO:0000256" key="5">
    <source>
        <dbReference type="ARBA" id="ARBA00022777"/>
    </source>
</evidence>
<evidence type="ECO:0000313" key="10">
    <source>
        <dbReference type="Proteomes" id="UP000694845"/>
    </source>
</evidence>
<dbReference type="EC" id="2.7.1.148" evidence="2"/>
<feature type="domain" description="GHMP kinase C-terminal" evidence="9">
    <location>
        <begin position="255"/>
        <end position="313"/>
    </location>
</feature>
<organism evidence="10 11">
    <name type="scientific">Acanthaster planci</name>
    <name type="common">Crown-of-thorns starfish</name>
    <dbReference type="NCBI Taxonomy" id="133434"/>
    <lineage>
        <taxon>Eukaryota</taxon>
        <taxon>Metazoa</taxon>
        <taxon>Echinodermata</taxon>
        <taxon>Eleutherozoa</taxon>
        <taxon>Asterozoa</taxon>
        <taxon>Asteroidea</taxon>
        <taxon>Valvatacea</taxon>
        <taxon>Valvatida</taxon>
        <taxon>Acanthasteridae</taxon>
        <taxon>Acanthaster</taxon>
    </lineage>
</organism>
<keyword evidence="3" id="KW-0808">Transferase</keyword>
<dbReference type="GeneID" id="110976096"/>
<dbReference type="InterPro" id="IPR020568">
    <property type="entry name" value="Ribosomal_Su5_D2-typ_SF"/>
</dbReference>
<evidence type="ECO:0000259" key="8">
    <source>
        <dbReference type="Pfam" id="PF00288"/>
    </source>
</evidence>
<dbReference type="PANTHER" id="PTHR43527:SF2">
    <property type="entry name" value="4-DIPHOSPHOCYTIDYL-2-C-METHYL-D-ERYTHRITOL KINASE, CHLOROPLASTIC"/>
    <property type="match status" value="1"/>
</dbReference>
<keyword evidence="6" id="KW-0067">ATP-binding</keyword>
<accession>A0A8B7XV90</accession>
<proteinExistence type="inferred from homology"/>
<dbReference type="GO" id="GO:0005524">
    <property type="term" value="F:ATP binding"/>
    <property type="evidence" value="ECO:0007669"/>
    <property type="project" value="UniProtKB-KW"/>
</dbReference>
<dbReference type="Gene3D" id="3.30.70.890">
    <property type="entry name" value="GHMP kinase, C-terminal domain"/>
    <property type="match status" value="1"/>
</dbReference>
<keyword evidence="5" id="KW-0418">Kinase</keyword>
<dbReference type="Gene3D" id="3.30.230.10">
    <property type="match status" value="1"/>
</dbReference>
<evidence type="ECO:0000313" key="11">
    <source>
        <dbReference type="RefSeq" id="XP_022084778.1"/>
    </source>
</evidence>
<gene>
    <name evidence="11" type="primary">LOC110976096</name>
</gene>
<evidence type="ECO:0000256" key="3">
    <source>
        <dbReference type="ARBA" id="ARBA00022679"/>
    </source>
</evidence>
<dbReference type="OMA" id="RWPSPAK"/>
<dbReference type="HAMAP" id="MF_00061">
    <property type="entry name" value="IspE"/>
    <property type="match status" value="1"/>
</dbReference>
<dbReference type="InterPro" id="IPR036554">
    <property type="entry name" value="GHMP_kinase_C_sf"/>
</dbReference>
<dbReference type="InterPro" id="IPR004424">
    <property type="entry name" value="IspE"/>
</dbReference>